<feature type="signal peptide" evidence="2">
    <location>
        <begin position="1"/>
        <end position="45"/>
    </location>
</feature>
<evidence type="ECO:0000313" key="4">
    <source>
        <dbReference type="Proteomes" id="UP000064967"/>
    </source>
</evidence>
<protein>
    <submittedName>
        <fullName evidence="3">Uncharacterized protein</fullName>
    </submittedName>
</protein>
<feature type="compositionally biased region" description="Low complexity" evidence="1">
    <location>
        <begin position="60"/>
        <end position="88"/>
    </location>
</feature>
<dbReference type="Proteomes" id="UP000064967">
    <property type="component" value="Chromosome"/>
</dbReference>
<evidence type="ECO:0000256" key="1">
    <source>
        <dbReference type="SAM" id="MobiDB-lite"/>
    </source>
</evidence>
<dbReference type="KEGG" id="llu:AKJ09_04253"/>
<keyword evidence="2" id="KW-0732">Signal</keyword>
<proteinExistence type="predicted"/>
<reference evidence="3 4" key="1">
    <citation type="submission" date="2015-08" db="EMBL/GenBank/DDBJ databases">
        <authorList>
            <person name="Babu N.S."/>
            <person name="Beckwith C.J."/>
            <person name="Beseler K.G."/>
            <person name="Brison A."/>
            <person name="Carone J.V."/>
            <person name="Caskin T.P."/>
            <person name="Diamond M."/>
            <person name="Durham M.E."/>
            <person name="Foxe J.M."/>
            <person name="Go M."/>
            <person name="Henderson B.A."/>
            <person name="Jones I.B."/>
            <person name="McGettigan J.A."/>
            <person name="Micheletti S.J."/>
            <person name="Nasrallah M.E."/>
            <person name="Ortiz D."/>
            <person name="Piller C.R."/>
            <person name="Privatt S.R."/>
            <person name="Schneider S.L."/>
            <person name="Sharp S."/>
            <person name="Smith T.C."/>
            <person name="Stanton J.D."/>
            <person name="Ullery H.E."/>
            <person name="Wilson R.J."/>
            <person name="Serrano M.G."/>
            <person name="Buck G."/>
            <person name="Lee V."/>
            <person name="Wang Y."/>
            <person name="Carvalho R."/>
            <person name="Voegtly L."/>
            <person name="Shi R."/>
            <person name="Duckworth R."/>
            <person name="Johnson A."/>
            <person name="Loviza R."/>
            <person name="Walstead R."/>
            <person name="Shah Z."/>
            <person name="Kiflezghi M."/>
            <person name="Wade K."/>
            <person name="Ball S.L."/>
            <person name="Bradley K.W."/>
            <person name="Asai D.J."/>
            <person name="Bowman C.A."/>
            <person name="Russell D.A."/>
            <person name="Pope W.H."/>
            <person name="Jacobs-Sera D."/>
            <person name="Hendrix R.W."/>
            <person name="Hatfull G.F."/>
        </authorList>
    </citation>
    <scope>NUCLEOTIDE SEQUENCE [LARGE SCALE GENOMIC DNA]</scope>
    <source>
        <strain evidence="3 4">DSM 27648</strain>
    </source>
</reference>
<dbReference type="EMBL" id="CP012333">
    <property type="protein sequence ID" value="AKU97589.1"/>
    <property type="molecule type" value="Genomic_DNA"/>
</dbReference>
<organism evidence="3 4">
    <name type="scientific">Labilithrix luteola</name>
    <dbReference type="NCBI Taxonomy" id="1391654"/>
    <lineage>
        <taxon>Bacteria</taxon>
        <taxon>Pseudomonadati</taxon>
        <taxon>Myxococcota</taxon>
        <taxon>Polyangia</taxon>
        <taxon>Polyangiales</taxon>
        <taxon>Labilitrichaceae</taxon>
        <taxon>Labilithrix</taxon>
    </lineage>
</organism>
<dbReference type="AlphaFoldDB" id="A0A0K1PWS7"/>
<evidence type="ECO:0000256" key="2">
    <source>
        <dbReference type="SAM" id="SignalP"/>
    </source>
</evidence>
<feature type="region of interest" description="Disordered" evidence="1">
    <location>
        <begin position="46"/>
        <end position="88"/>
    </location>
</feature>
<feature type="region of interest" description="Disordered" evidence="1">
    <location>
        <begin position="1"/>
        <end position="24"/>
    </location>
</feature>
<accession>A0A0K1PWS7</accession>
<sequence length="286" mass="30243">MRILGLRGARKEMGRHWHRSQPHRSQLRGAIAWSALCLVGCAAHAAPSSPPSPPSPPAPSSSVPAEPAKTASTQPAGPAATAPSASASPWPVLAPAALPLTFELIADCTTRAIEIMGWLPAGAHEGQFMRTAKQVGGLPEACDVLADEAKPRFELPGGAEVYAEPSEEPTTKTNGKTARVKLAFACTPNCTERKDVWVTLPSNYCYSWATARTHGEGCARTLAACKEASKGIVPGHLIPCARHLGALWCGRDERADRCFGSPWACRYEIGDGSKNDLTGGCQKQSQ</sequence>
<keyword evidence="4" id="KW-1185">Reference proteome</keyword>
<gene>
    <name evidence="3" type="ORF">AKJ09_04253</name>
</gene>
<feature type="compositionally biased region" description="Pro residues" evidence="1">
    <location>
        <begin position="48"/>
        <end position="59"/>
    </location>
</feature>
<name>A0A0K1PWS7_9BACT</name>
<evidence type="ECO:0000313" key="3">
    <source>
        <dbReference type="EMBL" id="AKU97589.1"/>
    </source>
</evidence>
<feature type="chain" id="PRO_5005466206" evidence="2">
    <location>
        <begin position="46"/>
        <end position="286"/>
    </location>
</feature>